<keyword evidence="1" id="KW-0175">Coiled coil</keyword>
<protein>
    <submittedName>
        <fullName evidence="2">Uncharacterized protein</fullName>
    </submittedName>
</protein>
<organism evidence="2">
    <name type="scientific">virus sp. ctd0M1</name>
    <dbReference type="NCBI Taxonomy" id="2827993"/>
    <lineage>
        <taxon>Viruses</taxon>
    </lineage>
</organism>
<name>A0A8S5REH9_9VIRU</name>
<feature type="coiled-coil region" evidence="1">
    <location>
        <begin position="20"/>
        <end position="50"/>
    </location>
</feature>
<reference evidence="2" key="1">
    <citation type="journal article" date="2021" name="Proc. Natl. Acad. Sci. U.S.A.">
        <title>A Catalog of Tens of Thousands of Viruses from Human Metagenomes Reveals Hidden Associations with Chronic Diseases.</title>
        <authorList>
            <person name="Tisza M.J."/>
            <person name="Buck C.B."/>
        </authorList>
    </citation>
    <scope>NUCLEOTIDE SEQUENCE</scope>
    <source>
        <strain evidence="2">Ctd0M1</strain>
    </source>
</reference>
<evidence type="ECO:0000313" key="2">
    <source>
        <dbReference type="EMBL" id="DAE29481.1"/>
    </source>
</evidence>
<dbReference type="EMBL" id="BK059094">
    <property type="protein sequence ID" value="DAE29481.1"/>
    <property type="molecule type" value="Genomic_DNA"/>
</dbReference>
<accession>A0A8S5REH9</accession>
<proteinExistence type="predicted"/>
<evidence type="ECO:0000256" key="1">
    <source>
        <dbReference type="SAM" id="Coils"/>
    </source>
</evidence>
<sequence>MSETQIAIIEQILSKHTDIMDNILDSLMGIRKQIEALEERIKELEEKDDE</sequence>